<feature type="coiled-coil region" evidence="9">
    <location>
        <begin position="111"/>
        <end position="198"/>
    </location>
</feature>
<evidence type="ECO:0000313" key="10">
    <source>
        <dbReference type="EMBL" id="KGB38876.1"/>
    </source>
</evidence>
<comment type="subcellular location">
    <subcellularLocation>
        <location evidence="1">Cell junction</location>
    </subcellularLocation>
    <subcellularLocation>
        <location evidence="2">Cytoplasm</location>
        <location evidence="2">Cytoskeleton</location>
        <location evidence="2">Microtubule organizing center</location>
        <location evidence="2">Centrosome</location>
    </subcellularLocation>
</comment>
<dbReference type="GO" id="GO:0035735">
    <property type="term" value="P:intraciliary transport involved in cilium assembly"/>
    <property type="evidence" value="ECO:0007669"/>
    <property type="project" value="TreeGrafter"/>
</dbReference>
<evidence type="ECO:0000256" key="3">
    <source>
        <dbReference type="ARBA" id="ARBA00009291"/>
    </source>
</evidence>
<keyword evidence="4" id="KW-0963">Cytoplasm</keyword>
<dbReference type="PANTHER" id="PTHR46507:SF4">
    <property type="entry name" value="SSX FAMILY MEMBER 2 INTERACTING PROTEIN"/>
    <property type="match status" value="1"/>
</dbReference>
<keyword evidence="8" id="KW-0206">Cytoskeleton</keyword>
<dbReference type="GO" id="GO:0034451">
    <property type="term" value="C:centriolar satellite"/>
    <property type="evidence" value="ECO:0007669"/>
    <property type="project" value="TreeGrafter"/>
</dbReference>
<evidence type="ECO:0000256" key="2">
    <source>
        <dbReference type="ARBA" id="ARBA00004300"/>
    </source>
</evidence>
<dbReference type="EMBL" id="KL251092">
    <property type="protein sequence ID" value="KGB38876.1"/>
    <property type="molecule type" value="Genomic_DNA"/>
</dbReference>
<comment type="similarity">
    <text evidence="3">Belongs to the ADIP family.</text>
</comment>
<evidence type="ECO:0000256" key="8">
    <source>
        <dbReference type="ARBA" id="ARBA00023212"/>
    </source>
</evidence>
<dbReference type="Pfam" id="PF11559">
    <property type="entry name" value="ADIP"/>
    <property type="match status" value="1"/>
</dbReference>
<evidence type="ECO:0000256" key="4">
    <source>
        <dbReference type="ARBA" id="ARBA00022490"/>
    </source>
</evidence>
<evidence type="ECO:0000256" key="6">
    <source>
        <dbReference type="ARBA" id="ARBA00022949"/>
    </source>
</evidence>
<sequence>MSHIPSIDYFNNAIWNIQPVFDKPSSQDPSTSHSENFVVVPQSQLDSSIRLINSEFEIMGYSKVLRVENGEIQITMNSFIDGVLKLITSYRKSLNGREEIELNFHRVQSDLTQVQKLYRRCQQNLEETQRSNELIKEREKQALNDKKLLNDRLKSTCNELRKVQSNFQRHEIQFLHERRKLEKEATDLRKRLTFLIDKATPNWNKGQKTNKPSCSPTVLSMSQWFLSSEVDKKPEITNGEPSSSRRFGSTIRTNSGLGSAKFESVTSVNNFDSHIKDDLDVQTSRADFSSLIVQQLESRQNDLLYENRELRDLVSQLSLRMIRFTDFLQRHCTTWVQNDDNVLHSNEFDDEFFSLDDEEDDGNEYFRRESFDEDYSTIAMSKENGRRKSALVNNLLIELPYAVIRDDLTRRVRYVSRCLWCKLKCLAKHYTTKTGVTTERNVTENVVNSQTFVLDLPRSVDGDNEYDEVELLKSQLADVKSLAGCKSLLKGKKLIMEDILFSSYNLDKMKFLDLTSSNPELDGKNEVHFDKHNVPLLLKESSIRISKKNRRCQSLLLILLSPNLILTGAIISRKTYNSNQAGLSF</sequence>
<dbReference type="InterPro" id="IPR052300">
    <property type="entry name" value="Adhesion_Centrosome_assoc"/>
</dbReference>
<dbReference type="AlphaFoldDB" id="A0A095AW83"/>
<evidence type="ECO:0000256" key="5">
    <source>
        <dbReference type="ARBA" id="ARBA00022889"/>
    </source>
</evidence>
<keyword evidence="7 9" id="KW-0175">Coiled coil</keyword>
<protein>
    <submittedName>
        <fullName evidence="10">Uncharacterized protein</fullName>
    </submittedName>
</protein>
<dbReference type="PANTHER" id="PTHR46507">
    <property type="entry name" value="AFADIN- AND ALPHA-ACTININ-BINDING PROTEIN"/>
    <property type="match status" value="1"/>
</dbReference>
<organism evidence="10">
    <name type="scientific">Schistosoma haematobium</name>
    <name type="common">Blood fluke</name>
    <dbReference type="NCBI Taxonomy" id="6185"/>
    <lineage>
        <taxon>Eukaryota</taxon>
        <taxon>Metazoa</taxon>
        <taxon>Spiralia</taxon>
        <taxon>Lophotrochozoa</taxon>
        <taxon>Platyhelminthes</taxon>
        <taxon>Trematoda</taxon>
        <taxon>Digenea</taxon>
        <taxon>Strigeidida</taxon>
        <taxon>Schistosomatoidea</taxon>
        <taxon>Schistosomatidae</taxon>
        <taxon>Schistosoma</taxon>
    </lineage>
</organism>
<dbReference type="InterPro" id="IPR021622">
    <property type="entry name" value="Afadin/alpha-actinin-bd"/>
</dbReference>
<dbReference type="GO" id="GO:0007155">
    <property type="term" value="P:cell adhesion"/>
    <property type="evidence" value="ECO:0007669"/>
    <property type="project" value="UniProtKB-KW"/>
</dbReference>
<evidence type="ECO:0000256" key="7">
    <source>
        <dbReference type="ARBA" id="ARBA00023054"/>
    </source>
</evidence>
<proteinExistence type="inferred from homology"/>
<evidence type="ECO:0000256" key="1">
    <source>
        <dbReference type="ARBA" id="ARBA00004282"/>
    </source>
</evidence>
<dbReference type="GO" id="GO:0036064">
    <property type="term" value="C:ciliary basal body"/>
    <property type="evidence" value="ECO:0007669"/>
    <property type="project" value="TreeGrafter"/>
</dbReference>
<gene>
    <name evidence="10" type="ORF">MS3_07283</name>
</gene>
<reference evidence="10" key="1">
    <citation type="journal article" date="2012" name="Nat. Genet.">
        <title>Whole-genome sequence of Schistosoma haematobium.</title>
        <authorList>
            <person name="Young N.D."/>
            <person name="Jex A.R."/>
            <person name="Li B."/>
            <person name="Liu S."/>
            <person name="Yang L."/>
            <person name="Xiong Z."/>
            <person name="Li Y."/>
            <person name="Cantacessi C."/>
            <person name="Hall R.S."/>
            <person name="Xu X."/>
            <person name="Chen F."/>
            <person name="Wu X."/>
            <person name="Zerlotini A."/>
            <person name="Oliveira G."/>
            <person name="Hofmann A."/>
            <person name="Zhang G."/>
            <person name="Fang X."/>
            <person name="Kang Y."/>
            <person name="Campbell B.E."/>
            <person name="Loukas A."/>
            <person name="Ranganathan S."/>
            <person name="Rollinson D."/>
            <person name="Rinaldi G."/>
            <person name="Brindley P.J."/>
            <person name="Yang H."/>
            <person name="Wang J."/>
            <person name="Wang J."/>
            <person name="Gasser R.B."/>
        </authorList>
    </citation>
    <scope>NUCLEOTIDE SEQUENCE [LARGE SCALE GENOMIC DNA]</scope>
</reference>
<dbReference type="GO" id="GO:0070161">
    <property type="term" value="C:anchoring junction"/>
    <property type="evidence" value="ECO:0007669"/>
    <property type="project" value="UniProtKB-SubCell"/>
</dbReference>
<keyword evidence="6" id="KW-0965">Cell junction</keyword>
<dbReference type="STRING" id="6185.A0A095AW83"/>
<accession>A0A095AW83</accession>
<name>A0A095AW83_SCHHA</name>
<keyword evidence="5" id="KW-0130">Cell adhesion</keyword>
<evidence type="ECO:0000256" key="9">
    <source>
        <dbReference type="SAM" id="Coils"/>
    </source>
</evidence>